<organism evidence="3 4">
    <name type="scientific">Gordonia soli NBRC 108243</name>
    <dbReference type="NCBI Taxonomy" id="1223545"/>
    <lineage>
        <taxon>Bacteria</taxon>
        <taxon>Bacillati</taxon>
        <taxon>Actinomycetota</taxon>
        <taxon>Actinomycetes</taxon>
        <taxon>Mycobacteriales</taxon>
        <taxon>Gordoniaceae</taxon>
        <taxon>Gordonia</taxon>
    </lineage>
</organism>
<dbReference type="InterPro" id="IPR054105">
    <property type="entry name" value="WHD_NrtR"/>
</dbReference>
<dbReference type="Pfam" id="PF00293">
    <property type="entry name" value="NUDIX"/>
    <property type="match status" value="1"/>
</dbReference>
<comment type="caution">
    <text evidence="3">The sequence shown here is derived from an EMBL/GenBank/DDBJ whole genome shotgun (WGS) entry which is preliminary data.</text>
</comment>
<dbReference type="AlphaFoldDB" id="M0QN42"/>
<dbReference type="SUPFAM" id="SSF46785">
    <property type="entry name" value="Winged helix' DNA-binding domain"/>
    <property type="match status" value="1"/>
</dbReference>
<name>M0QN42_9ACTN</name>
<dbReference type="EMBL" id="BANX01000030">
    <property type="protein sequence ID" value="GAC69988.1"/>
    <property type="molecule type" value="Genomic_DNA"/>
</dbReference>
<dbReference type="InterPro" id="IPR036388">
    <property type="entry name" value="WH-like_DNA-bd_sf"/>
</dbReference>
<sequence>MIENTVIVTPVTFCPFPPGHAARRTAAQGERHTIDAMSVPRPDSAPSVRPAPDDPSDLRVEVLTAVFQVRAVADHDDPVLCVLLRGPGDRAPWTLPGGDVGATETLSASARRLLDEQLDVRSVTHIEQLSVFSDPTRVPGARTIASTYLALIPTEASPHLPDTARWHPVDDLPELAFDHHTIVEAARHRLAAKLSYTNIAFALAPARFPMSELSEIYCAALGYPVDTTNLLRILSRRAVIVSTGTVGKTGRTGGRPPALYRFADTELRVTDEFATLRPPL</sequence>
<dbReference type="Pfam" id="PF21906">
    <property type="entry name" value="WHD_NrtR"/>
    <property type="match status" value="1"/>
</dbReference>
<dbReference type="InterPro" id="IPR036390">
    <property type="entry name" value="WH_DNA-bd_sf"/>
</dbReference>
<feature type="domain" description="Nudix hydrolase" evidence="2">
    <location>
        <begin position="57"/>
        <end position="190"/>
    </location>
</feature>
<dbReference type="PANTHER" id="PTHR43736">
    <property type="entry name" value="ADP-RIBOSE PYROPHOSPHATASE"/>
    <property type="match status" value="1"/>
</dbReference>
<dbReference type="STRING" id="1223545.GS4_30_00600"/>
<dbReference type="eggNOG" id="COG1051">
    <property type="taxonomic scope" value="Bacteria"/>
</dbReference>
<dbReference type="PROSITE" id="PS51462">
    <property type="entry name" value="NUDIX"/>
    <property type="match status" value="1"/>
</dbReference>
<gene>
    <name evidence="3" type="ORF">GS4_30_00600</name>
</gene>
<dbReference type="CDD" id="cd18873">
    <property type="entry name" value="NUDIX_NadM_like"/>
    <property type="match status" value="1"/>
</dbReference>
<evidence type="ECO:0000313" key="4">
    <source>
        <dbReference type="Proteomes" id="UP000011666"/>
    </source>
</evidence>
<dbReference type="SUPFAM" id="SSF55811">
    <property type="entry name" value="Nudix"/>
    <property type="match status" value="1"/>
</dbReference>
<keyword evidence="4" id="KW-1185">Reference proteome</keyword>
<dbReference type="InterPro" id="IPR015797">
    <property type="entry name" value="NUDIX_hydrolase-like_dom_sf"/>
</dbReference>
<evidence type="ECO:0000313" key="3">
    <source>
        <dbReference type="EMBL" id="GAC69988.1"/>
    </source>
</evidence>
<protein>
    <recommendedName>
        <fullName evidence="2">Nudix hydrolase domain-containing protein</fullName>
    </recommendedName>
</protein>
<accession>M0QN42</accession>
<reference evidence="3 4" key="1">
    <citation type="submission" date="2013-01" db="EMBL/GenBank/DDBJ databases">
        <title>Whole genome shotgun sequence of Gordonia soli NBRC 108243.</title>
        <authorList>
            <person name="Isaki-Nakamura S."/>
            <person name="Hosoyama A."/>
            <person name="Tsuchikane K."/>
            <person name="Ando Y."/>
            <person name="Baba S."/>
            <person name="Ohji S."/>
            <person name="Hamada M."/>
            <person name="Tamura T."/>
            <person name="Yamazoe A."/>
            <person name="Yamazaki S."/>
            <person name="Fujita N."/>
        </authorList>
    </citation>
    <scope>NUCLEOTIDE SEQUENCE [LARGE SCALE GENOMIC DNA]</scope>
    <source>
        <strain evidence="3 4">NBRC 108243</strain>
    </source>
</reference>
<feature type="region of interest" description="Disordered" evidence="1">
    <location>
        <begin position="36"/>
        <end position="55"/>
    </location>
</feature>
<proteinExistence type="predicted"/>
<evidence type="ECO:0000259" key="2">
    <source>
        <dbReference type="PROSITE" id="PS51462"/>
    </source>
</evidence>
<dbReference type="Proteomes" id="UP000011666">
    <property type="component" value="Unassembled WGS sequence"/>
</dbReference>
<dbReference type="Gene3D" id="3.90.79.10">
    <property type="entry name" value="Nucleoside Triphosphate Pyrophosphohydrolase"/>
    <property type="match status" value="1"/>
</dbReference>
<evidence type="ECO:0000256" key="1">
    <source>
        <dbReference type="SAM" id="MobiDB-lite"/>
    </source>
</evidence>
<dbReference type="Gene3D" id="1.10.10.10">
    <property type="entry name" value="Winged helix-like DNA-binding domain superfamily/Winged helix DNA-binding domain"/>
    <property type="match status" value="1"/>
</dbReference>
<dbReference type="InterPro" id="IPR000086">
    <property type="entry name" value="NUDIX_hydrolase_dom"/>
</dbReference>
<dbReference type="PANTHER" id="PTHR43736:SF4">
    <property type="entry name" value="SLR1690 PROTEIN"/>
    <property type="match status" value="1"/>
</dbReference>